<keyword evidence="2" id="KW-0418">Kinase</keyword>
<dbReference type="CDD" id="cd05155">
    <property type="entry name" value="APH_ChoK_like_1"/>
    <property type="match status" value="1"/>
</dbReference>
<keyword evidence="2" id="KW-0808">Transferase</keyword>
<keyword evidence="3" id="KW-1185">Reference proteome</keyword>
<dbReference type="Proteomes" id="UP000571817">
    <property type="component" value="Unassembled WGS sequence"/>
</dbReference>
<dbReference type="Gene3D" id="3.90.1200.10">
    <property type="match status" value="1"/>
</dbReference>
<gene>
    <name evidence="2" type="ORF">HNR15_000694</name>
</gene>
<evidence type="ECO:0000313" key="2">
    <source>
        <dbReference type="EMBL" id="NYJ73731.1"/>
    </source>
</evidence>
<dbReference type="InterPro" id="IPR011009">
    <property type="entry name" value="Kinase-like_dom_sf"/>
</dbReference>
<evidence type="ECO:0000259" key="1">
    <source>
        <dbReference type="Pfam" id="PF01636"/>
    </source>
</evidence>
<comment type="caution">
    <text evidence="2">The sequence shown here is derived from an EMBL/GenBank/DDBJ whole genome shotgun (WGS) entry which is preliminary data.</text>
</comment>
<dbReference type="AlphaFoldDB" id="A0A853DFR3"/>
<dbReference type="InterPro" id="IPR002575">
    <property type="entry name" value="Aminoglycoside_PTrfase"/>
</dbReference>
<dbReference type="EMBL" id="JACCFW010000001">
    <property type="protein sequence ID" value="NYJ73731.1"/>
    <property type="molecule type" value="Genomic_DNA"/>
</dbReference>
<dbReference type="SUPFAM" id="SSF56112">
    <property type="entry name" value="Protein kinase-like (PK-like)"/>
    <property type="match status" value="1"/>
</dbReference>
<protein>
    <submittedName>
        <fullName evidence="2">Aminoglycoside phosphotransferase (APT) family kinase protein</fullName>
    </submittedName>
</protein>
<feature type="domain" description="Aminoglycoside phosphotransferase" evidence="1">
    <location>
        <begin position="34"/>
        <end position="263"/>
    </location>
</feature>
<dbReference type="Pfam" id="PF01636">
    <property type="entry name" value="APH"/>
    <property type="match status" value="1"/>
</dbReference>
<dbReference type="InterPro" id="IPR051678">
    <property type="entry name" value="AGP_Transferase"/>
</dbReference>
<reference evidence="2 3" key="1">
    <citation type="submission" date="2020-07" db="EMBL/GenBank/DDBJ databases">
        <title>Sequencing the genomes of 1000 actinobacteria strains.</title>
        <authorList>
            <person name="Klenk H.-P."/>
        </authorList>
    </citation>
    <scope>NUCLEOTIDE SEQUENCE [LARGE SCALE GENOMIC DNA]</scope>
    <source>
        <strain evidence="2 3">DSM 29531</strain>
    </source>
</reference>
<sequence length="297" mass="31844">MMHEGETRIDPALVADLVARQFPAYAELPIRQVRSGGTENAVFRLGERHAARFPLHDGSVPSLVKEIRWGPAFSARASLRTPIVEAVGAAGPGYPYPWAIVRWLDGRDAQEVAVGDSEQAATALGGCVRSLWLQSQDAPRAGVLGGSRGGPIGIRDSDFREALSRCAGLTDTARVGEIWEAALATPTWDGRPVWLHADLIPGNLLVREGRLVGLLDLGAIATGDPAYDVTAAWFVFDGPRRATYLRALGVAVGGPVWLRARGLAVSQAVIALPYYLHTNPTMVAMARRCLTEVLAEP</sequence>
<dbReference type="GO" id="GO:0016301">
    <property type="term" value="F:kinase activity"/>
    <property type="evidence" value="ECO:0007669"/>
    <property type="project" value="UniProtKB-KW"/>
</dbReference>
<dbReference type="PANTHER" id="PTHR21310:SF42">
    <property type="entry name" value="BIFUNCTIONAL AAC_APH"/>
    <property type="match status" value="1"/>
</dbReference>
<proteinExistence type="predicted"/>
<name>A0A853DFR3_9MICO</name>
<accession>A0A853DFR3</accession>
<organism evidence="2 3">
    <name type="scientific">Allobranchiibius huperziae</name>
    <dbReference type="NCBI Taxonomy" id="1874116"/>
    <lineage>
        <taxon>Bacteria</taxon>
        <taxon>Bacillati</taxon>
        <taxon>Actinomycetota</taxon>
        <taxon>Actinomycetes</taxon>
        <taxon>Micrococcales</taxon>
        <taxon>Dermacoccaceae</taxon>
        <taxon>Allobranchiibius</taxon>
    </lineage>
</organism>
<dbReference type="Gene3D" id="3.30.200.20">
    <property type="entry name" value="Phosphorylase Kinase, domain 1"/>
    <property type="match status" value="1"/>
</dbReference>
<dbReference type="PANTHER" id="PTHR21310">
    <property type="entry name" value="AMINOGLYCOSIDE PHOSPHOTRANSFERASE-RELATED-RELATED"/>
    <property type="match status" value="1"/>
</dbReference>
<evidence type="ECO:0000313" key="3">
    <source>
        <dbReference type="Proteomes" id="UP000571817"/>
    </source>
</evidence>